<gene>
    <name evidence="2" type="ORF">B0T23DRAFT_183122</name>
</gene>
<evidence type="ECO:0000256" key="1">
    <source>
        <dbReference type="SAM" id="MobiDB-lite"/>
    </source>
</evidence>
<accession>A0AAJ0I378</accession>
<dbReference type="RefSeq" id="XP_062690433.1">
    <property type="nucleotide sequence ID" value="XM_062833100.1"/>
</dbReference>
<feature type="region of interest" description="Disordered" evidence="1">
    <location>
        <begin position="155"/>
        <end position="197"/>
    </location>
</feature>
<dbReference type="AlphaFoldDB" id="A0AAJ0I378"/>
<name>A0AAJ0I378_9PEZI</name>
<feature type="compositionally biased region" description="Polar residues" evidence="1">
    <location>
        <begin position="172"/>
        <end position="189"/>
    </location>
</feature>
<sequence length="197" mass="21508">MQQPRSNELSPIGAFLMRILWLLFTSAANCLQLLDATLWPAWKASVMWLDHHTIGTIISIVDAVTGTHSLSTITPFGMLARLAASLLYKIIDWFPEVPSFPEQRCGSNYRSCSTQTTTDDPNISAMLEFFGSGLDYLTEFFATGLKSVVSPFDGNTPKSSTSSLVAVPRTPVRQQSSLANKTKSTSPSFYGSDDDAA</sequence>
<dbReference type="Proteomes" id="UP001285908">
    <property type="component" value="Unassembled WGS sequence"/>
</dbReference>
<organism evidence="2 3">
    <name type="scientific">Neurospora hispaniola</name>
    <dbReference type="NCBI Taxonomy" id="588809"/>
    <lineage>
        <taxon>Eukaryota</taxon>
        <taxon>Fungi</taxon>
        <taxon>Dikarya</taxon>
        <taxon>Ascomycota</taxon>
        <taxon>Pezizomycotina</taxon>
        <taxon>Sordariomycetes</taxon>
        <taxon>Sordariomycetidae</taxon>
        <taxon>Sordariales</taxon>
        <taxon>Sordariaceae</taxon>
        <taxon>Neurospora</taxon>
    </lineage>
</organism>
<keyword evidence="3" id="KW-1185">Reference proteome</keyword>
<evidence type="ECO:0000313" key="3">
    <source>
        <dbReference type="Proteomes" id="UP001285908"/>
    </source>
</evidence>
<dbReference type="GeneID" id="87870722"/>
<evidence type="ECO:0000313" key="2">
    <source>
        <dbReference type="EMBL" id="KAK3488726.1"/>
    </source>
</evidence>
<comment type="caution">
    <text evidence="2">The sequence shown here is derived from an EMBL/GenBank/DDBJ whole genome shotgun (WGS) entry which is preliminary data.</text>
</comment>
<dbReference type="EMBL" id="JAULSX010000006">
    <property type="protein sequence ID" value="KAK3488726.1"/>
    <property type="molecule type" value="Genomic_DNA"/>
</dbReference>
<protein>
    <submittedName>
        <fullName evidence="2">Uncharacterized protein</fullName>
    </submittedName>
</protein>
<proteinExistence type="predicted"/>
<reference evidence="2 3" key="1">
    <citation type="journal article" date="2023" name="Mol. Phylogenet. Evol.">
        <title>Genome-scale phylogeny and comparative genomics of the fungal order Sordariales.</title>
        <authorList>
            <person name="Hensen N."/>
            <person name="Bonometti L."/>
            <person name="Westerberg I."/>
            <person name="Brannstrom I.O."/>
            <person name="Guillou S."/>
            <person name="Cros-Aarteil S."/>
            <person name="Calhoun S."/>
            <person name="Haridas S."/>
            <person name="Kuo A."/>
            <person name="Mondo S."/>
            <person name="Pangilinan J."/>
            <person name="Riley R."/>
            <person name="LaButti K."/>
            <person name="Andreopoulos B."/>
            <person name="Lipzen A."/>
            <person name="Chen C."/>
            <person name="Yan M."/>
            <person name="Daum C."/>
            <person name="Ng V."/>
            <person name="Clum A."/>
            <person name="Steindorff A."/>
            <person name="Ohm R.A."/>
            <person name="Martin F."/>
            <person name="Silar P."/>
            <person name="Natvig D.O."/>
            <person name="Lalanne C."/>
            <person name="Gautier V."/>
            <person name="Ament-Velasquez S.L."/>
            <person name="Kruys A."/>
            <person name="Hutchinson M.I."/>
            <person name="Powell A.J."/>
            <person name="Barry K."/>
            <person name="Miller A.N."/>
            <person name="Grigoriev I.V."/>
            <person name="Debuchy R."/>
            <person name="Gladieux P."/>
            <person name="Hiltunen Thoren M."/>
            <person name="Johannesson H."/>
        </authorList>
    </citation>
    <scope>NUCLEOTIDE SEQUENCE [LARGE SCALE GENOMIC DNA]</scope>
    <source>
        <strain evidence="2 3">FGSC 10403</strain>
    </source>
</reference>